<dbReference type="Pfam" id="PF13484">
    <property type="entry name" value="Fer4_16"/>
    <property type="match status" value="1"/>
</dbReference>
<comment type="cofactor">
    <cofactor evidence="9">
        <name>[4Fe-4S] cluster</name>
        <dbReference type="ChEBI" id="CHEBI:49883"/>
    </cofactor>
    <text evidence="9">Binds 2 [4Fe-4S] clusters per monomer.</text>
</comment>
<evidence type="ECO:0000256" key="6">
    <source>
        <dbReference type="ARBA" id="ARBA00023002"/>
    </source>
</evidence>
<evidence type="ECO:0000256" key="9">
    <source>
        <dbReference type="HAMAP-Rule" id="MF_00916"/>
    </source>
</evidence>
<comment type="catalytic activity">
    <reaction evidence="9">
        <text>epoxyqueuosine(34) in tRNA + AH2 = queuosine(34) in tRNA + A + H2O</text>
        <dbReference type="Rhea" id="RHEA:32159"/>
        <dbReference type="Rhea" id="RHEA-COMP:18571"/>
        <dbReference type="Rhea" id="RHEA-COMP:18582"/>
        <dbReference type="ChEBI" id="CHEBI:13193"/>
        <dbReference type="ChEBI" id="CHEBI:15377"/>
        <dbReference type="ChEBI" id="CHEBI:17499"/>
        <dbReference type="ChEBI" id="CHEBI:194431"/>
        <dbReference type="ChEBI" id="CHEBI:194443"/>
        <dbReference type="EC" id="1.17.99.6"/>
    </reaction>
</comment>
<comment type="cofactor">
    <cofactor evidence="9">
        <name>cob(II)alamin</name>
        <dbReference type="ChEBI" id="CHEBI:16304"/>
    </cofactor>
</comment>
<dbReference type="PANTHER" id="PTHR30002:SF4">
    <property type="entry name" value="EPOXYQUEUOSINE REDUCTASE"/>
    <property type="match status" value="1"/>
</dbReference>
<dbReference type="GO" id="GO:0008616">
    <property type="term" value="P:tRNA queuosine(34) biosynthetic process"/>
    <property type="evidence" value="ECO:0007669"/>
    <property type="project" value="UniProtKB-UniRule"/>
</dbReference>
<dbReference type="EMBL" id="CP046415">
    <property type="protein sequence ID" value="QGT79583.1"/>
    <property type="molecule type" value="Genomic_DNA"/>
</dbReference>
<evidence type="ECO:0000256" key="5">
    <source>
        <dbReference type="ARBA" id="ARBA00022785"/>
    </source>
</evidence>
<reference evidence="11 12" key="1">
    <citation type="submission" date="2019-11" db="EMBL/GenBank/DDBJ databases">
        <authorList>
            <person name="Zhang J."/>
            <person name="Sun C."/>
        </authorList>
    </citation>
    <scope>NUCLEOTIDE SEQUENCE [LARGE SCALE GENOMIC DNA]</scope>
    <source>
        <strain evidence="12">sp2</strain>
    </source>
</reference>
<dbReference type="InterPro" id="IPR017900">
    <property type="entry name" value="4Fe4S_Fe_S_CS"/>
</dbReference>
<sequence>MVEPSELKRRIQAWADELGFTDARVTDTDLSAYEAGFERWLADGHAGTMGFFERHGLMRFHPEELVPGTRRVLMVTRDYLPPESLGPSRVLGDPSLGYVSRYALGRDYHKLVRKRLAQLAKRISDTVGPFTYRAFCDSAPVYETGLAERAGIGWKGKHSLVLNRSGGSWFFLGALFLDIDLPVDEPVEPHCGSCTACLDVCPTGAIVADGVVDARRCISYLTIESAEGIPEELRPLMGNRIYGCDDCQLVCPWNRFARQTNDVDFHARQGLDAPDLVDLFSWDEATFLSRTEGSAIRRIGWRRWRRNLAVALGNLPTGHDRIPAAIAALRAGKGEAGEQVDRHIQWALARLGASG</sequence>
<evidence type="ECO:0000256" key="7">
    <source>
        <dbReference type="ARBA" id="ARBA00023004"/>
    </source>
</evidence>
<feature type="binding site" evidence="9">
    <location>
        <position position="59"/>
    </location>
    <ligand>
        <name>cob(II)alamin</name>
        <dbReference type="ChEBI" id="CHEBI:16304"/>
    </ligand>
</feature>
<keyword evidence="9" id="KW-0846">Cobalamin</keyword>
<keyword evidence="6 9" id="KW-0560">Oxidoreductase</keyword>
<feature type="binding site" evidence="9">
    <location>
        <position position="244"/>
    </location>
    <ligand>
        <name>[4Fe-4S] cluster</name>
        <dbReference type="ChEBI" id="CHEBI:49883"/>
        <label>2</label>
    </ligand>
</feature>
<dbReference type="GO" id="GO:0051539">
    <property type="term" value="F:4 iron, 4 sulfur cluster binding"/>
    <property type="evidence" value="ECO:0007669"/>
    <property type="project" value="UniProtKB-KW"/>
</dbReference>
<name>A0A6I6D696_9GAMM</name>
<feature type="binding site" evidence="9">
    <location>
        <position position="201"/>
    </location>
    <ligand>
        <name>[4Fe-4S] cluster</name>
        <dbReference type="ChEBI" id="CHEBI:49883"/>
        <label>2</label>
    </ligand>
</feature>
<feature type="active site" description="Proton donor" evidence="9">
    <location>
        <position position="137"/>
    </location>
</feature>
<dbReference type="PANTHER" id="PTHR30002">
    <property type="entry name" value="EPOXYQUEUOSINE REDUCTASE"/>
    <property type="match status" value="1"/>
</dbReference>
<keyword evidence="5 9" id="KW-0671">Queuosine biosynthesis</keyword>
<dbReference type="InterPro" id="IPR013542">
    <property type="entry name" value="QueG_DUF1730"/>
</dbReference>
<feature type="binding site" evidence="9">
    <location>
        <position position="172"/>
    </location>
    <ligand>
        <name>cob(II)alamin</name>
        <dbReference type="ChEBI" id="CHEBI:16304"/>
    </ligand>
</feature>
<evidence type="ECO:0000313" key="12">
    <source>
        <dbReference type="Proteomes" id="UP000427716"/>
    </source>
</evidence>
<keyword evidence="1 9" id="KW-0004">4Fe-4S</keyword>
<keyword evidence="3 9" id="KW-0819">tRNA processing</keyword>
<feature type="binding site" evidence="9">
    <location>
        <position position="194"/>
    </location>
    <ligand>
        <name>[4Fe-4S] cluster</name>
        <dbReference type="ChEBI" id="CHEBI:49883"/>
        <label>1</label>
    </ligand>
</feature>
<dbReference type="HAMAP" id="MF_00916">
    <property type="entry name" value="QueG"/>
    <property type="match status" value="1"/>
</dbReference>
<evidence type="ECO:0000256" key="3">
    <source>
        <dbReference type="ARBA" id="ARBA00022694"/>
    </source>
</evidence>
<keyword evidence="12" id="KW-1185">Reference proteome</keyword>
<keyword evidence="8 9" id="KW-0411">Iron-sulfur</keyword>
<evidence type="ECO:0000256" key="1">
    <source>
        <dbReference type="ARBA" id="ARBA00022485"/>
    </source>
</evidence>
<dbReference type="Pfam" id="PF08331">
    <property type="entry name" value="QueG_DUF1730"/>
    <property type="match status" value="1"/>
</dbReference>
<dbReference type="GO" id="GO:0031419">
    <property type="term" value="F:cobalamin binding"/>
    <property type="evidence" value="ECO:0007669"/>
    <property type="project" value="UniProtKB-KW"/>
</dbReference>
<feature type="domain" description="4Fe-4S ferredoxin-type" evidence="10">
    <location>
        <begin position="179"/>
        <end position="211"/>
    </location>
</feature>
<feature type="binding site" evidence="9">
    <location>
        <position position="161"/>
    </location>
    <ligand>
        <name>cob(II)alamin</name>
        <dbReference type="ChEBI" id="CHEBI:16304"/>
    </ligand>
</feature>
<evidence type="ECO:0000256" key="4">
    <source>
        <dbReference type="ARBA" id="ARBA00022723"/>
    </source>
</evidence>
<dbReference type="InterPro" id="IPR017896">
    <property type="entry name" value="4Fe4S_Fe-S-bd"/>
</dbReference>
<comment type="subcellular location">
    <subcellularLocation>
        <location evidence="9">Cytoplasm</location>
    </subcellularLocation>
</comment>
<evidence type="ECO:0000259" key="10">
    <source>
        <dbReference type="PROSITE" id="PS51379"/>
    </source>
</evidence>
<dbReference type="GO" id="GO:0052693">
    <property type="term" value="F:epoxyqueuosine reductase activity"/>
    <property type="evidence" value="ECO:0007669"/>
    <property type="project" value="UniProtKB-UniRule"/>
</dbReference>
<comment type="subunit">
    <text evidence="9">Monomer.</text>
</comment>
<comment type="caution">
    <text evidence="9">Lacks conserved residue(s) required for the propagation of feature annotation.</text>
</comment>
<dbReference type="AlphaFoldDB" id="A0A6I6D696"/>
<organism evidence="11 12">
    <name type="scientific">Guyparkeria halophila</name>
    <dbReference type="NCBI Taxonomy" id="47960"/>
    <lineage>
        <taxon>Bacteria</taxon>
        <taxon>Pseudomonadati</taxon>
        <taxon>Pseudomonadota</taxon>
        <taxon>Gammaproteobacteria</taxon>
        <taxon>Chromatiales</taxon>
        <taxon>Thioalkalibacteraceae</taxon>
        <taxon>Guyparkeria</taxon>
    </lineage>
</organism>
<dbReference type="InterPro" id="IPR004453">
    <property type="entry name" value="QueG"/>
</dbReference>
<proteinExistence type="inferred from homology"/>
<dbReference type="FunFam" id="3.30.70.20:FF:000017">
    <property type="entry name" value="Epoxyqueuosine reductase"/>
    <property type="match status" value="1"/>
</dbReference>
<dbReference type="GO" id="GO:0046872">
    <property type="term" value="F:metal ion binding"/>
    <property type="evidence" value="ECO:0007669"/>
    <property type="project" value="UniProtKB-KW"/>
</dbReference>
<feature type="binding site" evidence="9">
    <location>
        <position position="247"/>
    </location>
    <ligand>
        <name>[4Fe-4S] cluster</name>
        <dbReference type="ChEBI" id="CHEBI:49883"/>
        <label>2</label>
    </ligand>
</feature>
<feature type="binding site" evidence="9">
    <location>
        <position position="137"/>
    </location>
    <ligand>
        <name>cob(II)alamin</name>
        <dbReference type="ChEBI" id="CHEBI:16304"/>
    </ligand>
</feature>
<feature type="binding site" evidence="9">
    <location>
        <begin position="244"/>
        <end position="245"/>
    </location>
    <ligand>
        <name>cob(II)alamin</name>
        <dbReference type="ChEBI" id="CHEBI:16304"/>
    </ligand>
</feature>
<dbReference type="PROSITE" id="PS51379">
    <property type="entry name" value="4FE4S_FER_2"/>
    <property type="match status" value="1"/>
</dbReference>
<keyword evidence="2 9" id="KW-0963">Cytoplasm</keyword>
<dbReference type="UniPathway" id="UPA00392"/>
<evidence type="ECO:0000256" key="8">
    <source>
        <dbReference type="ARBA" id="ARBA00023014"/>
    </source>
</evidence>
<dbReference type="Proteomes" id="UP000427716">
    <property type="component" value="Chromosome"/>
</dbReference>
<dbReference type="NCBIfam" id="TIGR00276">
    <property type="entry name" value="tRNA epoxyqueuosine(34) reductase QueG"/>
    <property type="match status" value="1"/>
</dbReference>
<feature type="binding site" evidence="9">
    <location>
        <position position="219"/>
    </location>
    <ligand>
        <name>cob(II)alamin</name>
        <dbReference type="ChEBI" id="CHEBI:16304"/>
    </ligand>
</feature>
<feature type="binding site" evidence="9">
    <location>
        <position position="217"/>
    </location>
    <ligand>
        <name>[4Fe-4S] cluster</name>
        <dbReference type="ChEBI" id="CHEBI:49883"/>
        <label>2</label>
    </ligand>
</feature>
<comment type="pathway">
    <text evidence="9">tRNA modification; tRNA-queuosine biosynthesis.</text>
</comment>
<keyword evidence="4 9" id="KW-0479">Metal-binding</keyword>
<dbReference type="PROSITE" id="PS00198">
    <property type="entry name" value="4FE4S_FER_1"/>
    <property type="match status" value="1"/>
</dbReference>
<dbReference type="GO" id="GO:0005737">
    <property type="term" value="C:cytoplasm"/>
    <property type="evidence" value="ECO:0007669"/>
    <property type="project" value="UniProtKB-SubCell"/>
</dbReference>
<keyword evidence="7 9" id="KW-0408">Iron</keyword>
<dbReference type="KEGG" id="ghl:GM160_06510"/>
<gene>
    <name evidence="9 11" type="primary">queG</name>
    <name evidence="11" type="ORF">GM160_06510</name>
</gene>
<comment type="similarity">
    <text evidence="9">Belongs to the QueG family.</text>
</comment>
<comment type="function">
    <text evidence="9">Catalyzes the conversion of epoxyqueuosine (oQ) to queuosine (Q), which is a hypermodified base found in the wobble positions of tRNA(Asp), tRNA(Asn), tRNA(His) and tRNA(Tyr).</text>
</comment>
<protein>
    <recommendedName>
        <fullName evidence="9">Epoxyqueuosine reductase</fullName>
        <ecNumber evidence="9">1.17.99.6</ecNumber>
    </recommendedName>
    <alternativeName>
        <fullName evidence="9">Queuosine biosynthesis protein QueG</fullName>
    </alternativeName>
</protein>
<feature type="binding site" evidence="9">
    <location>
        <position position="191"/>
    </location>
    <ligand>
        <name>[4Fe-4S] cluster</name>
        <dbReference type="ChEBI" id="CHEBI:49883"/>
        <label>1</label>
    </ligand>
</feature>
<feature type="binding site" evidence="9">
    <location>
        <position position="197"/>
    </location>
    <ligand>
        <name>[4Fe-4S] cluster</name>
        <dbReference type="ChEBI" id="CHEBI:49883"/>
        <label>1</label>
    </ligand>
</feature>
<dbReference type="Gene3D" id="3.30.70.20">
    <property type="match status" value="1"/>
</dbReference>
<keyword evidence="9" id="KW-0170">Cobalt</keyword>
<feature type="binding site" evidence="9">
    <location>
        <position position="251"/>
    </location>
    <ligand>
        <name>[4Fe-4S] cluster</name>
        <dbReference type="ChEBI" id="CHEBI:49883"/>
        <label>1</label>
    </ligand>
</feature>
<evidence type="ECO:0000256" key="2">
    <source>
        <dbReference type="ARBA" id="ARBA00022490"/>
    </source>
</evidence>
<dbReference type="SUPFAM" id="SSF54862">
    <property type="entry name" value="4Fe-4S ferredoxins"/>
    <property type="match status" value="1"/>
</dbReference>
<dbReference type="EC" id="1.17.99.6" evidence="9"/>
<accession>A0A6I6D696</accession>
<evidence type="ECO:0000313" key="11">
    <source>
        <dbReference type="EMBL" id="QGT79583.1"/>
    </source>
</evidence>